<keyword evidence="1" id="KW-0255">Endonuclease</keyword>
<dbReference type="PANTHER" id="PTHR38733">
    <property type="entry name" value="PROTEIN MCRC"/>
    <property type="match status" value="1"/>
</dbReference>
<evidence type="ECO:0000313" key="2">
    <source>
        <dbReference type="Proteomes" id="UP000313948"/>
    </source>
</evidence>
<gene>
    <name evidence="1" type="ORF">FE251_09635</name>
</gene>
<dbReference type="Pfam" id="PF10117">
    <property type="entry name" value="McrBC"/>
    <property type="match status" value="1"/>
</dbReference>
<dbReference type="PANTHER" id="PTHR38733:SF1">
    <property type="entry name" value="TYPE IV METHYL-DIRECTED RESTRICTION ENZYME ECOKMCRBC"/>
    <property type="match status" value="1"/>
</dbReference>
<keyword evidence="2" id="KW-1185">Reference proteome</keyword>
<accession>A0ABX5VNP0</accession>
<dbReference type="Proteomes" id="UP000313948">
    <property type="component" value="Chromosome"/>
</dbReference>
<keyword evidence="1" id="KW-0540">Nuclease</keyword>
<organism evidence="1 2">
    <name type="scientific">Georgenia wutianyii</name>
    <dbReference type="NCBI Taxonomy" id="2585135"/>
    <lineage>
        <taxon>Bacteria</taxon>
        <taxon>Bacillati</taxon>
        <taxon>Actinomycetota</taxon>
        <taxon>Actinomycetes</taxon>
        <taxon>Micrococcales</taxon>
        <taxon>Bogoriellaceae</taxon>
        <taxon>Georgenia</taxon>
    </lineage>
</organism>
<keyword evidence="1" id="KW-0378">Hydrolase</keyword>
<dbReference type="EMBL" id="CP040899">
    <property type="protein sequence ID" value="QDB79603.1"/>
    <property type="molecule type" value="Genomic_DNA"/>
</dbReference>
<dbReference type="InterPro" id="IPR019292">
    <property type="entry name" value="McrC"/>
</dbReference>
<dbReference type="GO" id="GO:0004519">
    <property type="term" value="F:endonuclease activity"/>
    <property type="evidence" value="ECO:0007669"/>
    <property type="project" value="UniProtKB-KW"/>
</dbReference>
<reference evidence="1 2" key="1">
    <citation type="submission" date="2019-05" db="EMBL/GenBank/DDBJ databases">
        <title>Georgenia *** sp. nov., and Georgenia *** sp. nov., isolated from the intestinal contents of plateau pika (Ochotona curzoniae) in the Qinghai-Tibet plateau of China.</title>
        <authorList>
            <person name="Tian Z."/>
        </authorList>
    </citation>
    <scope>NUCLEOTIDE SEQUENCE [LARGE SCALE GENOMIC DNA]</scope>
    <source>
        <strain evidence="1 2">Z294</strain>
    </source>
</reference>
<protein>
    <submittedName>
        <fullName evidence="1">Restriction endonuclease</fullName>
    </submittedName>
</protein>
<name>A0ABX5VNP0_9MICO</name>
<evidence type="ECO:0000313" key="1">
    <source>
        <dbReference type="EMBL" id="QDB79603.1"/>
    </source>
</evidence>
<proteinExistence type="predicted"/>
<dbReference type="RefSeq" id="WP_139948623.1">
    <property type="nucleotide sequence ID" value="NZ_CP040899.1"/>
</dbReference>
<sequence length="403" mass="43829">MRRIELAENDPTGRVVALSSEVATELAGRGLLDVAPVPEDRWRLTPLPNKIGAVRVGQHDVVVQPKARFASIMFMLGYARDPGLSPEEFSGATEDDVWPLVGETLARLASQAVLRGVLQGYVTEDASLTVLRGRVRVADQIARRPGLPLPLEVRYDEYAVDIPENRILRTALHRMALVPGLQEGLRRRLIHLTGRLEGASVLPAGAPIPGWRPSRLNARYHSALRLSELVLRTIGLGTAEGGEPVASFAVDMATTFEDFVAAALREALSRVSTGRTECQYSVFLDTEKRVAVKPDVVHIASNAPRSVFDAKYKLASRADVYPTPDLYQMHAYCTILGLPRGYLVYAGSKAEGVRPSTHRIARTQIDVVTWPLDVTTSPTALLAQVGDLAATAVEWPAAVTIPA</sequence>